<proteinExistence type="predicted"/>
<evidence type="ECO:0000313" key="2">
    <source>
        <dbReference type="Proteomes" id="UP000254161"/>
    </source>
</evidence>
<dbReference type="EMBL" id="UFUZ01000001">
    <property type="protein sequence ID" value="SUX26909.1"/>
    <property type="molecule type" value="Genomic_DNA"/>
</dbReference>
<gene>
    <name evidence="1" type="ORF">NCTC12264_01144</name>
</gene>
<dbReference type="RefSeq" id="WP_115630211.1">
    <property type="nucleotide sequence ID" value="NZ_JANKIR010000001.1"/>
</dbReference>
<evidence type="ECO:0000313" key="1">
    <source>
        <dbReference type="EMBL" id="SUX26909.1"/>
    </source>
</evidence>
<sequence length="228" mass="26353">MKKSILLLISFLFLKAEVVELEKLRTELYSKSGANVLKKIEISLEFEGKNLKANEKKLIDSVNTVISGFFYEDIFTELGKNNFKKTLSKFADKKYKIKLNDIYILSLSGVEKFDIEEFKRFLESTDTKNLKEEVKESVKDLQNAPKLEIPKVQVPQIETNLSQQNDNLSLPKLFENLNEDEEKQEDEGIDPKLFELSKSIEEEIKKDLSLDNNTTGFELKLDENTTQN</sequence>
<organism evidence="1 2">
    <name type="scientific">Campylobacter upsaliensis</name>
    <dbReference type="NCBI Taxonomy" id="28080"/>
    <lineage>
        <taxon>Bacteria</taxon>
        <taxon>Pseudomonadati</taxon>
        <taxon>Campylobacterota</taxon>
        <taxon>Epsilonproteobacteria</taxon>
        <taxon>Campylobacterales</taxon>
        <taxon>Campylobacteraceae</taxon>
        <taxon>Campylobacter</taxon>
    </lineage>
</organism>
<protein>
    <submittedName>
        <fullName evidence="1">Periplasmic protein</fullName>
    </submittedName>
</protein>
<reference evidence="1 2" key="1">
    <citation type="submission" date="2018-06" db="EMBL/GenBank/DDBJ databases">
        <authorList>
            <consortium name="Pathogen Informatics"/>
            <person name="Doyle S."/>
        </authorList>
    </citation>
    <scope>NUCLEOTIDE SEQUENCE [LARGE SCALE GENOMIC DNA]</scope>
    <source>
        <strain evidence="1 2">NCTC12264</strain>
    </source>
</reference>
<name>A0A381EIY0_CAMUP</name>
<dbReference type="AlphaFoldDB" id="A0A381EIY0"/>
<dbReference type="Proteomes" id="UP000254161">
    <property type="component" value="Unassembled WGS sequence"/>
</dbReference>
<accession>A0A381EIY0</accession>